<dbReference type="PIRSF" id="PIRSF000770">
    <property type="entry name" value="RNA_pol_sigma-SigE/K"/>
    <property type="match status" value="1"/>
</dbReference>
<dbReference type="SUPFAM" id="SSF88946">
    <property type="entry name" value="Sigma2 domain of RNA polymerase sigma factors"/>
    <property type="match status" value="1"/>
</dbReference>
<dbReference type="GO" id="GO:0030435">
    <property type="term" value="P:sporulation resulting in formation of a cellular spore"/>
    <property type="evidence" value="ECO:0007669"/>
    <property type="project" value="UniProtKB-KW"/>
</dbReference>
<dbReference type="InterPro" id="IPR007630">
    <property type="entry name" value="RNA_pol_sigma70_r4"/>
</dbReference>
<keyword evidence="4 7" id="KW-0731">Sigma factor</keyword>
<organism evidence="9 13">
    <name type="scientific">Clostridium innocuum</name>
    <dbReference type="NCBI Taxonomy" id="1522"/>
    <lineage>
        <taxon>Bacteria</taxon>
        <taxon>Bacillati</taxon>
        <taxon>Bacillota</taxon>
        <taxon>Clostridia</taxon>
        <taxon>Eubacteriales</taxon>
        <taxon>Clostridiaceae</taxon>
        <taxon>Clostridium</taxon>
    </lineage>
</organism>
<dbReference type="PROSITE" id="PS00715">
    <property type="entry name" value="SIGMA70_1"/>
    <property type="match status" value="1"/>
</dbReference>
<dbReference type="EMBL" id="JAKTMA010000006">
    <property type="protein sequence ID" value="MCR0232153.1"/>
    <property type="molecule type" value="Genomic_DNA"/>
</dbReference>
<dbReference type="PANTHER" id="PTHR30376:SF3">
    <property type="entry name" value="RNA POLYMERASE SIGMA FACTOR RPOH"/>
    <property type="match status" value="1"/>
</dbReference>
<sequence length="242" mass="28428">MFTTIFEVLSNALCYVGYIRSNSFQQPLDKEEEARCISLLSERDEEARNKLIEHNLRLVAHIVKKYDIKKEQTEDLISIGTIGLIKAVDSFKPEKGHKLTTYASKCIENEILMYLRSSKNYFQNVSLNEPIATDKDGSEITLIDAISSPEDSSIIDDMIVEDNIARLKRYIHVLDARELEIITKRFGLYGQEEETQREIARQLHISRSYVSRIEKRAFMKIYREFQKEEKRKERLRQNKEKE</sequence>
<keyword evidence="3 7" id="KW-0805">Transcription regulation</keyword>
<name>A0A099I777_CLOIN</name>
<dbReference type="GO" id="GO:0003677">
    <property type="term" value="F:DNA binding"/>
    <property type="evidence" value="ECO:0007669"/>
    <property type="project" value="UniProtKB-KW"/>
</dbReference>
<dbReference type="InterPro" id="IPR013324">
    <property type="entry name" value="RNA_pol_sigma_r3/r4-like"/>
</dbReference>
<evidence type="ECO:0000256" key="6">
    <source>
        <dbReference type="ARBA" id="ARBA00023163"/>
    </source>
</evidence>
<evidence type="ECO:0000313" key="14">
    <source>
        <dbReference type="Proteomes" id="UP000503330"/>
    </source>
</evidence>
<dbReference type="NCBIfam" id="NF004471">
    <property type="entry name" value="PRK05803.1"/>
    <property type="match status" value="1"/>
</dbReference>
<dbReference type="PROSITE" id="PS50943">
    <property type="entry name" value="HTH_CROC1"/>
    <property type="match status" value="1"/>
</dbReference>
<dbReference type="EMBL" id="WWTN01000003">
    <property type="protein sequence ID" value="MZH54749.1"/>
    <property type="molecule type" value="Genomic_DNA"/>
</dbReference>
<dbReference type="Pfam" id="PF04545">
    <property type="entry name" value="Sigma70_r4"/>
    <property type="match status" value="1"/>
</dbReference>
<dbReference type="EMBL" id="CP048838">
    <property type="protein sequence ID" value="QJA02637.1"/>
    <property type="molecule type" value="Genomic_DNA"/>
</dbReference>
<evidence type="ECO:0000256" key="4">
    <source>
        <dbReference type="ARBA" id="ARBA00023082"/>
    </source>
</evidence>
<dbReference type="Proteomes" id="UP001203972">
    <property type="component" value="Unassembled WGS sequence"/>
</dbReference>
<evidence type="ECO:0000313" key="12">
    <source>
        <dbReference type="EMBL" id="QJA02637.1"/>
    </source>
</evidence>
<dbReference type="SUPFAM" id="SSF88659">
    <property type="entry name" value="Sigma3 and sigma4 domains of RNA polymerase sigma factors"/>
    <property type="match status" value="1"/>
</dbReference>
<keyword evidence="2" id="KW-0749">Sporulation</keyword>
<comment type="function">
    <text evidence="7">Sigma factors are initiation factors that promote the attachment of RNA polymerase to specific initiation sites and are then released.</text>
</comment>
<evidence type="ECO:0000313" key="9">
    <source>
        <dbReference type="EMBL" id="KGJ53580.1"/>
    </source>
</evidence>
<keyword evidence="6 7" id="KW-0804">Transcription</keyword>
<accession>A0A099I777</accession>
<reference evidence="10" key="4">
    <citation type="journal article" date="2022" name="Clin. Infect. Dis.">
        <title>Association between Clostridium innocuum and antibiotic-associated diarrhea in adults and children: A cross-sectional study and comparative genomics analysis.</title>
        <authorList>
            <person name="Cherny K.E."/>
            <person name="Muscat E.B."/>
            <person name="Balaji A."/>
            <person name="Mukherjee J."/>
            <person name="Ozer E.A."/>
            <person name="Angarone M.P."/>
            <person name="Hauser A.R."/>
            <person name="Sichel J.S."/>
            <person name="Amponsah E."/>
            <person name="Kociolek L.K."/>
        </authorList>
    </citation>
    <scope>NUCLEOTIDE SEQUENCE</scope>
    <source>
        <strain evidence="10">NU1-AC-029v</strain>
    </source>
</reference>
<protein>
    <recommendedName>
        <fullName evidence="7">RNA polymerase sigma factor</fullName>
    </recommendedName>
</protein>
<keyword evidence="5 7" id="KW-0238">DNA-binding</keyword>
<dbReference type="InterPro" id="IPR050813">
    <property type="entry name" value="Sigma-70_Factor"/>
</dbReference>
<gene>
    <name evidence="10" type="primary">sigK</name>
    <name evidence="9" type="ORF">CIAN88_08145</name>
    <name evidence="12" type="ORF">G4D54_09445</name>
    <name evidence="11" type="ORF">GT664_03000</name>
    <name evidence="10" type="ORF">MKC95_05130</name>
</gene>
<evidence type="ECO:0000256" key="7">
    <source>
        <dbReference type="RuleBase" id="RU362124"/>
    </source>
</evidence>
<dbReference type="AlphaFoldDB" id="A0A099I777"/>
<evidence type="ECO:0000256" key="2">
    <source>
        <dbReference type="ARBA" id="ARBA00022969"/>
    </source>
</evidence>
<dbReference type="PROSITE" id="PS00716">
    <property type="entry name" value="SIGMA70_2"/>
    <property type="match status" value="1"/>
</dbReference>
<dbReference type="InterPro" id="IPR007627">
    <property type="entry name" value="RNA_pol_sigma70_r2"/>
</dbReference>
<evidence type="ECO:0000259" key="8">
    <source>
        <dbReference type="PROSITE" id="PS50943"/>
    </source>
</evidence>
<dbReference type="GeneID" id="61925760"/>
<feature type="domain" description="HTH cro/C1-type" evidence="8">
    <location>
        <begin position="195"/>
        <end position="215"/>
    </location>
</feature>
<dbReference type="InterPro" id="IPR013325">
    <property type="entry name" value="RNA_pol_sigma_r2"/>
</dbReference>
<dbReference type="Pfam" id="PF04542">
    <property type="entry name" value="Sigma70_r2"/>
    <property type="match status" value="1"/>
</dbReference>
<dbReference type="NCBIfam" id="TIGR02937">
    <property type="entry name" value="sigma70-ECF"/>
    <property type="match status" value="1"/>
</dbReference>
<dbReference type="Gene3D" id="1.20.120.1810">
    <property type="match status" value="1"/>
</dbReference>
<dbReference type="CDD" id="cd06171">
    <property type="entry name" value="Sigma70_r4"/>
    <property type="match status" value="1"/>
</dbReference>
<dbReference type="Gene3D" id="1.10.10.10">
    <property type="entry name" value="Winged helix-like DNA-binding domain superfamily/Winged helix DNA-binding domain"/>
    <property type="match status" value="1"/>
</dbReference>
<reference evidence="11" key="2">
    <citation type="journal article" date="2019" name="Nat. Med.">
        <title>A library of human gut bacterial isolates paired with longitudinal multiomics data enables mechanistic microbiome research.</title>
        <authorList>
            <person name="Poyet M."/>
            <person name="Groussin M."/>
            <person name="Gibbons S.M."/>
            <person name="Avila-Pacheco J."/>
            <person name="Jiang X."/>
            <person name="Kearney S.M."/>
            <person name="Perrotta A.R."/>
            <person name="Berdy B."/>
            <person name="Zhao S."/>
            <person name="Lieberman T.D."/>
            <person name="Swanson P.K."/>
            <person name="Smith M."/>
            <person name="Roesemann S."/>
            <person name="Alexander J.E."/>
            <person name="Rich S.A."/>
            <person name="Livny J."/>
            <person name="Vlamakis H."/>
            <person name="Clish C."/>
            <person name="Bullock K."/>
            <person name="Deik A."/>
            <person name="Scott J."/>
            <person name="Pierce K.A."/>
            <person name="Xavier R.J."/>
            <person name="Alm E.J."/>
        </authorList>
    </citation>
    <scope>NUCLEOTIDE SEQUENCE</scope>
    <source>
        <strain evidence="11">BIOML-A12</strain>
    </source>
</reference>
<evidence type="ECO:0000313" key="10">
    <source>
        <dbReference type="EMBL" id="MCR0232153.1"/>
    </source>
</evidence>
<dbReference type="Proteomes" id="UP000503330">
    <property type="component" value="Chromosome"/>
</dbReference>
<dbReference type="Proteomes" id="UP000030008">
    <property type="component" value="Unassembled WGS sequence"/>
</dbReference>
<dbReference type="RefSeq" id="WP_002608865.1">
    <property type="nucleotide sequence ID" value="NZ_AP025565.1"/>
</dbReference>
<evidence type="ECO:0000313" key="11">
    <source>
        <dbReference type="EMBL" id="MZH54749.1"/>
    </source>
</evidence>
<dbReference type="PANTHER" id="PTHR30376">
    <property type="entry name" value="SIGMA FACTOR RPOH HEAT SHOCK RELATED"/>
    <property type="match status" value="1"/>
</dbReference>
<dbReference type="Proteomes" id="UP000604383">
    <property type="component" value="Unassembled WGS sequence"/>
</dbReference>
<proteinExistence type="inferred from homology"/>
<dbReference type="InterPro" id="IPR014284">
    <property type="entry name" value="RNA_pol_sigma-70_dom"/>
</dbReference>
<dbReference type="InterPro" id="IPR001387">
    <property type="entry name" value="Cro/C1-type_HTH"/>
</dbReference>
<evidence type="ECO:0000313" key="13">
    <source>
        <dbReference type="Proteomes" id="UP000030008"/>
    </source>
</evidence>
<reference evidence="9 13" key="1">
    <citation type="submission" date="2014-08" db="EMBL/GenBank/DDBJ databases">
        <title>Clostridium innocuum, an unnegligible vancomycin-resistant pathogen causing extra-intestinal infections.</title>
        <authorList>
            <person name="Feng Y."/>
            <person name="Chiu C.-H."/>
        </authorList>
    </citation>
    <scope>NUCLEOTIDE SEQUENCE [LARGE SCALE GENOMIC DNA]</scope>
    <source>
        <strain evidence="9 13">AN88</strain>
    </source>
</reference>
<comment type="similarity">
    <text evidence="1 7">Belongs to the sigma-70 factor family.</text>
</comment>
<dbReference type="EMBL" id="JQIF01000038">
    <property type="protein sequence ID" value="KGJ53580.1"/>
    <property type="molecule type" value="Genomic_DNA"/>
</dbReference>
<evidence type="ECO:0000256" key="5">
    <source>
        <dbReference type="ARBA" id="ARBA00023125"/>
    </source>
</evidence>
<evidence type="ECO:0000256" key="1">
    <source>
        <dbReference type="ARBA" id="ARBA00007788"/>
    </source>
</evidence>
<reference evidence="12 14" key="3">
    <citation type="submission" date="2020-02" db="EMBL/GenBank/DDBJ databases">
        <authorList>
            <person name="Kociolek L.K."/>
            <person name="Ozer E.A."/>
        </authorList>
    </citation>
    <scope>NUCLEOTIDE SEQUENCE [LARGE SCALE GENOMIC DNA]</scope>
    <source>
        <strain evidence="12 14">ATCC 14501</strain>
    </source>
</reference>
<evidence type="ECO:0000256" key="3">
    <source>
        <dbReference type="ARBA" id="ARBA00023015"/>
    </source>
</evidence>
<dbReference type="InterPro" id="IPR000943">
    <property type="entry name" value="RNA_pol_sigma70"/>
</dbReference>
<dbReference type="GO" id="GO:0006352">
    <property type="term" value="P:DNA-templated transcription initiation"/>
    <property type="evidence" value="ECO:0007669"/>
    <property type="project" value="InterPro"/>
</dbReference>
<dbReference type="GO" id="GO:0016987">
    <property type="term" value="F:sigma factor activity"/>
    <property type="evidence" value="ECO:0007669"/>
    <property type="project" value="UniProtKB-KW"/>
</dbReference>
<dbReference type="InterPro" id="IPR036388">
    <property type="entry name" value="WH-like_DNA-bd_sf"/>
</dbReference>
<dbReference type="PRINTS" id="PR00046">
    <property type="entry name" value="SIGMA70FCT"/>
</dbReference>